<feature type="compositionally biased region" description="Polar residues" evidence="1">
    <location>
        <begin position="163"/>
        <end position="176"/>
    </location>
</feature>
<name>A0A420HGL0_9PEZI</name>
<protein>
    <submittedName>
        <fullName evidence="2">Uncharacterized protein</fullName>
    </submittedName>
</protein>
<organism evidence="2 3">
    <name type="scientific">Erysiphe neolycopersici</name>
    <dbReference type="NCBI Taxonomy" id="212602"/>
    <lineage>
        <taxon>Eukaryota</taxon>
        <taxon>Fungi</taxon>
        <taxon>Dikarya</taxon>
        <taxon>Ascomycota</taxon>
        <taxon>Pezizomycotina</taxon>
        <taxon>Leotiomycetes</taxon>
        <taxon>Erysiphales</taxon>
        <taxon>Erysiphaceae</taxon>
        <taxon>Erysiphe</taxon>
    </lineage>
</organism>
<comment type="caution">
    <text evidence="2">The sequence shown here is derived from an EMBL/GenBank/DDBJ whole genome shotgun (WGS) entry which is preliminary data.</text>
</comment>
<accession>A0A420HGL0</accession>
<evidence type="ECO:0000256" key="1">
    <source>
        <dbReference type="SAM" id="MobiDB-lite"/>
    </source>
</evidence>
<keyword evidence="3" id="KW-1185">Reference proteome</keyword>
<evidence type="ECO:0000313" key="2">
    <source>
        <dbReference type="EMBL" id="RKF56519.1"/>
    </source>
</evidence>
<dbReference type="AlphaFoldDB" id="A0A420HGL0"/>
<gene>
    <name evidence="2" type="ORF">OnM2_080045</name>
</gene>
<evidence type="ECO:0000313" key="3">
    <source>
        <dbReference type="Proteomes" id="UP000286134"/>
    </source>
</evidence>
<proteinExistence type="predicted"/>
<feature type="region of interest" description="Disordered" evidence="1">
    <location>
        <begin position="144"/>
        <end position="176"/>
    </location>
</feature>
<dbReference type="EMBL" id="MCFK01008089">
    <property type="protein sequence ID" value="RKF56519.1"/>
    <property type="molecule type" value="Genomic_DNA"/>
</dbReference>
<reference evidence="2 3" key="1">
    <citation type="journal article" date="2018" name="BMC Genomics">
        <title>Comparative genome analyses reveal sequence features reflecting distinct modes of host-adaptation between dicot and monocot powdery mildew.</title>
        <authorList>
            <person name="Wu Y."/>
            <person name="Ma X."/>
            <person name="Pan Z."/>
            <person name="Kale S.D."/>
            <person name="Song Y."/>
            <person name="King H."/>
            <person name="Zhang Q."/>
            <person name="Presley C."/>
            <person name="Deng X."/>
            <person name="Wei C.I."/>
            <person name="Xiao S."/>
        </authorList>
    </citation>
    <scope>NUCLEOTIDE SEQUENCE [LARGE SCALE GENOMIC DNA]</scope>
    <source>
        <strain evidence="2">UMSG2</strain>
    </source>
</reference>
<sequence length="351" mass="40257">MSHIAKGSPPGVFSKPTKKRGEPYIFEKGLYKKIYNPSNSQGSPTVTVVCQMKNCNKRFENQKIKHSTSNYLRHYRRSHKSMNIDLLLKEQIEDPFNFHLLYQSGPVTDQFETLRSIESPHSINKFSVKSTQNLAQSDIIYTRSDVNPESSPSEKTHSHSSSIQSNQYPPITSPSQYLDQTENEKLRLNQLEKSNSISGKRKESIGKISKENTNGKIRKLIPETEYLSFETSEDALLAARDLIIHAYGLTTERTEQGKILDLLQIFRQYTENGHFNKESYLTTRKMSSFENTTRKIDTTDRDTNQSLVPQSINFPSIDKELPLTPIPHYCSSNTSETQELTILEKRNLNLE</sequence>
<dbReference type="OrthoDB" id="3558767at2759"/>
<dbReference type="Proteomes" id="UP000286134">
    <property type="component" value="Unassembled WGS sequence"/>
</dbReference>
<dbReference type="STRING" id="212602.A0A420HGL0"/>